<feature type="non-terminal residue" evidence="1">
    <location>
        <position position="15"/>
    </location>
</feature>
<accession>A0A392UMS8</accession>
<dbReference type="Proteomes" id="UP000265520">
    <property type="component" value="Unassembled WGS sequence"/>
</dbReference>
<comment type="caution">
    <text evidence="1">The sequence shown here is derived from an EMBL/GenBank/DDBJ whole genome shotgun (WGS) entry which is preliminary data.</text>
</comment>
<reference evidence="1 2" key="1">
    <citation type="journal article" date="2018" name="Front. Plant Sci.">
        <title>Red Clover (Trifolium pratense) and Zigzag Clover (T. medium) - A Picture of Genomic Similarities and Differences.</title>
        <authorList>
            <person name="Dluhosova J."/>
            <person name="Istvanek J."/>
            <person name="Nedelnik J."/>
            <person name="Repkova J."/>
        </authorList>
    </citation>
    <scope>NUCLEOTIDE SEQUENCE [LARGE SCALE GENOMIC DNA]</scope>
    <source>
        <strain evidence="2">cv. 10/8</strain>
        <tissue evidence="1">Leaf</tissue>
    </source>
</reference>
<keyword evidence="2" id="KW-1185">Reference proteome</keyword>
<organism evidence="1 2">
    <name type="scientific">Trifolium medium</name>
    <dbReference type="NCBI Taxonomy" id="97028"/>
    <lineage>
        <taxon>Eukaryota</taxon>
        <taxon>Viridiplantae</taxon>
        <taxon>Streptophyta</taxon>
        <taxon>Embryophyta</taxon>
        <taxon>Tracheophyta</taxon>
        <taxon>Spermatophyta</taxon>
        <taxon>Magnoliopsida</taxon>
        <taxon>eudicotyledons</taxon>
        <taxon>Gunneridae</taxon>
        <taxon>Pentapetalae</taxon>
        <taxon>rosids</taxon>
        <taxon>fabids</taxon>
        <taxon>Fabales</taxon>
        <taxon>Fabaceae</taxon>
        <taxon>Papilionoideae</taxon>
        <taxon>50 kb inversion clade</taxon>
        <taxon>NPAAA clade</taxon>
        <taxon>Hologalegina</taxon>
        <taxon>IRL clade</taxon>
        <taxon>Trifolieae</taxon>
        <taxon>Trifolium</taxon>
    </lineage>
</organism>
<protein>
    <submittedName>
        <fullName evidence="1">Uncharacterized protein</fullName>
    </submittedName>
</protein>
<evidence type="ECO:0000313" key="1">
    <source>
        <dbReference type="EMBL" id="MCI74943.1"/>
    </source>
</evidence>
<dbReference type="EMBL" id="LXQA010871572">
    <property type="protein sequence ID" value="MCI74943.1"/>
    <property type="molecule type" value="Genomic_DNA"/>
</dbReference>
<evidence type="ECO:0000313" key="2">
    <source>
        <dbReference type="Proteomes" id="UP000265520"/>
    </source>
</evidence>
<proteinExistence type="predicted"/>
<sequence>MASEANAGSGPKNTE</sequence>
<name>A0A392UMS8_9FABA</name>